<reference evidence="1" key="1">
    <citation type="journal article" date="2022" name="Int. J. Mol. Sci.">
        <title>Draft Genome of Tanacetum Coccineum: Genomic Comparison of Closely Related Tanacetum-Family Plants.</title>
        <authorList>
            <person name="Yamashiro T."/>
            <person name="Shiraishi A."/>
            <person name="Nakayama K."/>
            <person name="Satake H."/>
        </authorList>
    </citation>
    <scope>NUCLEOTIDE SEQUENCE</scope>
</reference>
<proteinExistence type="predicted"/>
<protein>
    <submittedName>
        <fullName evidence="1">Uncharacterized protein</fullName>
    </submittedName>
</protein>
<evidence type="ECO:0000313" key="2">
    <source>
        <dbReference type="Proteomes" id="UP001151760"/>
    </source>
</evidence>
<name>A0ABQ5GSB0_9ASTR</name>
<keyword evidence="2" id="KW-1185">Reference proteome</keyword>
<reference evidence="1" key="2">
    <citation type="submission" date="2022-01" db="EMBL/GenBank/DDBJ databases">
        <authorList>
            <person name="Yamashiro T."/>
            <person name="Shiraishi A."/>
            <person name="Satake H."/>
            <person name="Nakayama K."/>
        </authorList>
    </citation>
    <scope>NUCLEOTIDE SEQUENCE</scope>
</reference>
<dbReference type="Proteomes" id="UP001151760">
    <property type="component" value="Unassembled WGS sequence"/>
</dbReference>
<evidence type="ECO:0000313" key="1">
    <source>
        <dbReference type="EMBL" id="GJT78556.1"/>
    </source>
</evidence>
<sequence length="361" mass="41449">MLLAKKDKAGVILSNVQNDFLLADAAQMEEIEDLSTNICMIARIQQATTDYDEGPSYDSAFISKQPEIVNSTNDDQINSDIIFDDTNIEINDGNIEHDKNDHDQHDNELKLLAIIAYKEAEKKLILAKKQAISENPKLYDASYLHSSKVRAKVRDTKEILEDATKSQIKMENKLKDPIAIEKKQNFCPINYGKLNDLYETFVPQVELSLKQKYFSETSTSSGTPTSAIKSTPKSIFYTNREDTILSQFCYDEVKLILDCLHTVFKAIQTKFPEEVKVMMDVFDKIKSEHDATLRQNEILTKRLLEATLIHDIEKCVSMCFDSMNDKLRVEIEKVKRDSVDVQENLLKQIKILENDFQRCQK</sequence>
<gene>
    <name evidence="1" type="ORF">Tco_1045281</name>
</gene>
<accession>A0ABQ5GSB0</accession>
<comment type="caution">
    <text evidence="1">The sequence shown here is derived from an EMBL/GenBank/DDBJ whole genome shotgun (WGS) entry which is preliminary data.</text>
</comment>
<organism evidence="1 2">
    <name type="scientific">Tanacetum coccineum</name>
    <dbReference type="NCBI Taxonomy" id="301880"/>
    <lineage>
        <taxon>Eukaryota</taxon>
        <taxon>Viridiplantae</taxon>
        <taxon>Streptophyta</taxon>
        <taxon>Embryophyta</taxon>
        <taxon>Tracheophyta</taxon>
        <taxon>Spermatophyta</taxon>
        <taxon>Magnoliopsida</taxon>
        <taxon>eudicotyledons</taxon>
        <taxon>Gunneridae</taxon>
        <taxon>Pentapetalae</taxon>
        <taxon>asterids</taxon>
        <taxon>campanulids</taxon>
        <taxon>Asterales</taxon>
        <taxon>Asteraceae</taxon>
        <taxon>Asteroideae</taxon>
        <taxon>Anthemideae</taxon>
        <taxon>Anthemidinae</taxon>
        <taxon>Tanacetum</taxon>
    </lineage>
</organism>
<dbReference type="EMBL" id="BQNB010018813">
    <property type="protein sequence ID" value="GJT78556.1"/>
    <property type="molecule type" value="Genomic_DNA"/>
</dbReference>